<sequence length="93" mass="9769">MTVSQLYSLRGLINTHDNTVAAAVVAAAISLQYFAILGAVSPITSNYYDQAAATAAETNPVAAVSAVLQQQASSTLSISPNFTTINAFEQREF</sequence>
<accession>A0AAD5XC55</accession>
<feature type="transmembrane region" description="Helical" evidence="1">
    <location>
        <begin position="20"/>
        <end position="40"/>
    </location>
</feature>
<reference evidence="2" key="1">
    <citation type="submission" date="2020-05" db="EMBL/GenBank/DDBJ databases">
        <title>Phylogenomic resolution of chytrid fungi.</title>
        <authorList>
            <person name="Stajich J.E."/>
            <person name="Amses K."/>
            <person name="Simmons R."/>
            <person name="Seto K."/>
            <person name="Myers J."/>
            <person name="Bonds A."/>
            <person name="Quandt C.A."/>
            <person name="Barry K."/>
            <person name="Liu P."/>
            <person name="Grigoriev I."/>
            <person name="Longcore J.E."/>
            <person name="James T.Y."/>
        </authorList>
    </citation>
    <scope>NUCLEOTIDE SEQUENCE</scope>
    <source>
        <strain evidence="2">JEL0513</strain>
    </source>
</reference>
<proteinExistence type="predicted"/>
<organism evidence="2 3">
    <name type="scientific">Physocladia obscura</name>
    <dbReference type="NCBI Taxonomy" id="109957"/>
    <lineage>
        <taxon>Eukaryota</taxon>
        <taxon>Fungi</taxon>
        <taxon>Fungi incertae sedis</taxon>
        <taxon>Chytridiomycota</taxon>
        <taxon>Chytridiomycota incertae sedis</taxon>
        <taxon>Chytridiomycetes</taxon>
        <taxon>Chytridiales</taxon>
        <taxon>Chytriomycetaceae</taxon>
        <taxon>Physocladia</taxon>
    </lineage>
</organism>
<keyword evidence="3" id="KW-1185">Reference proteome</keyword>
<keyword evidence="1" id="KW-1133">Transmembrane helix</keyword>
<dbReference type="AlphaFoldDB" id="A0AAD5XC55"/>
<keyword evidence="1" id="KW-0472">Membrane</keyword>
<comment type="caution">
    <text evidence="2">The sequence shown here is derived from an EMBL/GenBank/DDBJ whole genome shotgun (WGS) entry which is preliminary data.</text>
</comment>
<evidence type="ECO:0000256" key="1">
    <source>
        <dbReference type="SAM" id="Phobius"/>
    </source>
</evidence>
<protein>
    <submittedName>
        <fullName evidence="2">Uncharacterized protein</fullName>
    </submittedName>
</protein>
<dbReference type="EMBL" id="JADGJH010003467">
    <property type="protein sequence ID" value="KAJ3090742.1"/>
    <property type="molecule type" value="Genomic_DNA"/>
</dbReference>
<name>A0AAD5XC55_9FUNG</name>
<gene>
    <name evidence="2" type="ORF">HK100_007363</name>
</gene>
<dbReference type="Proteomes" id="UP001211907">
    <property type="component" value="Unassembled WGS sequence"/>
</dbReference>
<keyword evidence="1" id="KW-0812">Transmembrane</keyword>
<evidence type="ECO:0000313" key="3">
    <source>
        <dbReference type="Proteomes" id="UP001211907"/>
    </source>
</evidence>
<evidence type="ECO:0000313" key="2">
    <source>
        <dbReference type="EMBL" id="KAJ3090742.1"/>
    </source>
</evidence>